<keyword evidence="3 6" id="KW-0812">Transmembrane</keyword>
<dbReference type="RefSeq" id="WP_281883440.1">
    <property type="nucleotide sequence ID" value="NZ_BSDP01000001.1"/>
</dbReference>
<dbReference type="Proteomes" id="UP001144396">
    <property type="component" value="Unassembled WGS sequence"/>
</dbReference>
<feature type="transmembrane region" description="Helical" evidence="6">
    <location>
        <begin position="118"/>
        <end position="140"/>
    </location>
</feature>
<protein>
    <recommendedName>
        <fullName evidence="7">Phosphatidylglycerol lysyltransferase C-terminal domain-containing protein</fullName>
    </recommendedName>
</protein>
<evidence type="ECO:0000259" key="7">
    <source>
        <dbReference type="Pfam" id="PF09924"/>
    </source>
</evidence>
<feature type="transmembrane region" description="Helical" evidence="6">
    <location>
        <begin position="79"/>
        <end position="106"/>
    </location>
</feature>
<keyword evidence="9" id="KW-1185">Reference proteome</keyword>
<feature type="transmembrane region" description="Helical" evidence="6">
    <location>
        <begin position="30"/>
        <end position="50"/>
    </location>
</feature>
<feature type="transmembrane region" description="Helical" evidence="6">
    <location>
        <begin position="402"/>
        <end position="424"/>
    </location>
</feature>
<dbReference type="GO" id="GO:0005886">
    <property type="term" value="C:plasma membrane"/>
    <property type="evidence" value="ECO:0007669"/>
    <property type="project" value="UniProtKB-SubCell"/>
</dbReference>
<evidence type="ECO:0000256" key="4">
    <source>
        <dbReference type="ARBA" id="ARBA00022989"/>
    </source>
</evidence>
<dbReference type="Pfam" id="PF09924">
    <property type="entry name" value="LPG_synthase_C"/>
    <property type="match status" value="1"/>
</dbReference>
<dbReference type="Gene3D" id="1.20.1540.10">
    <property type="entry name" value="Rhomboid-like"/>
    <property type="match status" value="1"/>
</dbReference>
<sequence>MPPPETATDAELSRRTESRFGSAFGRLLRFLVRAPLSVALAVLLAVNWLFQGHPLAPLDEELLEQFGAGVGPTLEDGRWWTVFTAAGFVSGPVEAIVSIVAALLLLGTAERVMGTWRALVAGLVTGAAGYGVGIGIVAMGAWAGEWWALLSATVVTVDPLPGIIGALMAASAFMPRLWATRTRVAVLTVVLVFVLYDGDPQHLYRLFAALAGLLLGAVFQGNPSTLRPRRSSFREVRALLATVVAAGALGPIVAVLNPDAFTPFSLLSANLDPAIDADRIGARCDRFSSAACDEAIIVASTQGVGPFLLTMVPVALLLIAAWGIRKGRRFALWLAILINISIALSALIAFDVAEAVAEFQAADVGIGELIVWVVAALALPVAIAVLLFALRRRVALPSPRGGVVQFLTVVLVTGAVLSALYFMLGLTALSGFVPDATIGDLTVDTIKRFLPPHIVATIDPLMLPSGTLAFIAHQWVGVLFWAVFAVASVALLRRTDSRGSLTDQRLMRTLLERHGGGTLGYLGTWRGTSYWFADDLDAGVSFRLENGVALAISDPVCAPERLDEVVAGFVAYCDEAGWTPVFYSAHEATRAAAERLGWHSISVGEETRIDPTVVAFRGKAWAKVRQPLNRGIREGLTTVWSSWRDLPLPVQGRVAAISEQWVAEKALPEMGFTLSGVDELRDPSVRLMLAVDAQEHVHGVTSWLPVHGDGRLVGWTIDFMRRADDAMPGVMEYLIASATLHMKEESLTVLSLSGAPLATKPVADGETPPEPTAIDQVLAFLARTLEPAYGFASLFRFKAKFNPQYETLWLSYADPASLPAIAVALSRAYLPRVTRKQAVALTRAVAR</sequence>
<feature type="transmembrane region" description="Helical" evidence="6">
    <location>
        <begin position="146"/>
        <end position="170"/>
    </location>
</feature>
<keyword evidence="4 6" id="KW-1133">Transmembrane helix</keyword>
<feature type="transmembrane region" description="Helical" evidence="6">
    <location>
        <begin position="304"/>
        <end position="324"/>
    </location>
</feature>
<feature type="transmembrane region" description="Helical" evidence="6">
    <location>
        <begin position="202"/>
        <end position="219"/>
    </location>
</feature>
<dbReference type="SUPFAM" id="SSF144091">
    <property type="entry name" value="Rhomboid-like"/>
    <property type="match status" value="1"/>
</dbReference>
<dbReference type="InterPro" id="IPR024320">
    <property type="entry name" value="LPG_synthase_C"/>
</dbReference>
<name>A0A9W6FNN0_9MICO</name>
<dbReference type="PANTHER" id="PTHR34697">
    <property type="entry name" value="PHOSPHATIDYLGLYCEROL LYSYLTRANSFERASE"/>
    <property type="match status" value="1"/>
</dbReference>
<dbReference type="GO" id="GO:0055091">
    <property type="term" value="P:phospholipid homeostasis"/>
    <property type="evidence" value="ECO:0007669"/>
    <property type="project" value="TreeGrafter"/>
</dbReference>
<dbReference type="InterPro" id="IPR051211">
    <property type="entry name" value="PG_lysyltransferase"/>
</dbReference>
<evidence type="ECO:0000256" key="6">
    <source>
        <dbReference type="SAM" id="Phobius"/>
    </source>
</evidence>
<keyword evidence="2" id="KW-1003">Cell membrane</keyword>
<gene>
    <name evidence="8" type="ORF">ARHIZOSPH14_13910</name>
</gene>
<feature type="transmembrane region" description="Helical" evidence="6">
    <location>
        <begin position="370"/>
        <end position="390"/>
    </location>
</feature>
<keyword evidence="5 6" id="KW-0472">Membrane</keyword>
<dbReference type="InterPro" id="IPR035952">
    <property type="entry name" value="Rhomboid-like_sf"/>
</dbReference>
<evidence type="ECO:0000313" key="9">
    <source>
        <dbReference type="Proteomes" id="UP001144396"/>
    </source>
</evidence>
<comment type="caution">
    <text evidence="8">The sequence shown here is derived from an EMBL/GenBank/DDBJ whole genome shotgun (WGS) entry which is preliminary data.</text>
</comment>
<dbReference type="AlphaFoldDB" id="A0A9W6FNN0"/>
<dbReference type="GO" id="GO:0016755">
    <property type="term" value="F:aminoacyltransferase activity"/>
    <property type="evidence" value="ECO:0007669"/>
    <property type="project" value="TreeGrafter"/>
</dbReference>
<feature type="transmembrane region" description="Helical" evidence="6">
    <location>
        <begin position="239"/>
        <end position="256"/>
    </location>
</feature>
<feature type="transmembrane region" description="Helical" evidence="6">
    <location>
        <begin position="331"/>
        <end position="350"/>
    </location>
</feature>
<accession>A0A9W6FNN0</accession>
<proteinExistence type="predicted"/>
<evidence type="ECO:0000256" key="2">
    <source>
        <dbReference type="ARBA" id="ARBA00022475"/>
    </source>
</evidence>
<comment type="subcellular location">
    <subcellularLocation>
        <location evidence="1">Cell membrane</location>
        <topology evidence="1">Multi-pass membrane protein</topology>
    </subcellularLocation>
</comment>
<evidence type="ECO:0000256" key="5">
    <source>
        <dbReference type="ARBA" id="ARBA00023136"/>
    </source>
</evidence>
<evidence type="ECO:0000256" key="1">
    <source>
        <dbReference type="ARBA" id="ARBA00004651"/>
    </source>
</evidence>
<evidence type="ECO:0000313" key="8">
    <source>
        <dbReference type="EMBL" id="GLI27149.1"/>
    </source>
</evidence>
<feature type="domain" description="Phosphatidylglycerol lysyltransferase C-terminal" evidence="7">
    <location>
        <begin position="508"/>
        <end position="810"/>
    </location>
</feature>
<evidence type="ECO:0000256" key="3">
    <source>
        <dbReference type="ARBA" id="ARBA00022692"/>
    </source>
</evidence>
<feature type="transmembrane region" description="Helical" evidence="6">
    <location>
        <begin position="470"/>
        <end position="492"/>
    </location>
</feature>
<dbReference type="EMBL" id="BSDP01000001">
    <property type="protein sequence ID" value="GLI27149.1"/>
    <property type="molecule type" value="Genomic_DNA"/>
</dbReference>
<dbReference type="PANTHER" id="PTHR34697:SF2">
    <property type="entry name" value="PHOSPHATIDYLGLYCEROL LYSYLTRANSFERASE"/>
    <property type="match status" value="1"/>
</dbReference>
<reference evidence="8" key="1">
    <citation type="submission" date="2022-12" db="EMBL/GenBank/DDBJ databases">
        <title>Reference genome sequencing for broad-spectrum identification of bacterial and archaeal isolates by mass spectrometry.</title>
        <authorList>
            <person name="Sekiguchi Y."/>
            <person name="Tourlousse D.M."/>
        </authorList>
    </citation>
    <scope>NUCLEOTIDE SEQUENCE</scope>
    <source>
        <strain evidence="8">14</strain>
    </source>
</reference>
<organism evidence="8 9">
    <name type="scientific">Agromyces rhizosphaerae</name>
    <dbReference type="NCBI Taxonomy" id="88374"/>
    <lineage>
        <taxon>Bacteria</taxon>
        <taxon>Bacillati</taxon>
        <taxon>Actinomycetota</taxon>
        <taxon>Actinomycetes</taxon>
        <taxon>Micrococcales</taxon>
        <taxon>Microbacteriaceae</taxon>
        <taxon>Agromyces</taxon>
    </lineage>
</organism>
<feature type="transmembrane region" description="Helical" evidence="6">
    <location>
        <begin position="177"/>
        <end position="196"/>
    </location>
</feature>